<dbReference type="RefSeq" id="WP_190407911.1">
    <property type="nucleotide sequence ID" value="NZ_JACJRF010000025.1"/>
</dbReference>
<dbReference type="EMBL" id="JACJRF010000025">
    <property type="protein sequence ID" value="MBD2345477.1"/>
    <property type="molecule type" value="Genomic_DNA"/>
</dbReference>
<evidence type="ECO:0000313" key="2">
    <source>
        <dbReference type="EMBL" id="MBD2345477.1"/>
    </source>
</evidence>
<feature type="domain" description="Methyltransferase type 11" evidence="1">
    <location>
        <begin position="67"/>
        <end position="116"/>
    </location>
</feature>
<keyword evidence="3" id="KW-1185">Reference proteome</keyword>
<dbReference type="Pfam" id="PF08241">
    <property type="entry name" value="Methyltransf_11"/>
    <property type="match status" value="1"/>
</dbReference>
<dbReference type="Gene3D" id="3.40.50.150">
    <property type="entry name" value="Vaccinia Virus protein VP39"/>
    <property type="match status" value="1"/>
</dbReference>
<accession>A0ABR8CTF0</accession>
<dbReference type="GO" id="GO:0032259">
    <property type="term" value="P:methylation"/>
    <property type="evidence" value="ECO:0007669"/>
    <property type="project" value="UniProtKB-KW"/>
</dbReference>
<dbReference type="SUPFAM" id="SSF53335">
    <property type="entry name" value="S-adenosyl-L-methionine-dependent methyltransferases"/>
    <property type="match status" value="1"/>
</dbReference>
<evidence type="ECO:0000313" key="3">
    <source>
        <dbReference type="Proteomes" id="UP000607281"/>
    </source>
</evidence>
<gene>
    <name evidence="2" type="ORF">H6G18_15170</name>
</gene>
<keyword evidence="2" id="KW-0808">Transferase</keyword>
<comment type="caution">
    <text evidence="2">The sequence shown here is derived from an EMBL/GenBank/DDBJ whole genome shotgun (WGS) entry which is preliminary data.</text>
</comment>
<dbReference type="Proteomes" id="UP000607281">
    <property type="component" value="Unassembled WGS sequence"/>
</dbReference>
<name>A0ABR8CTF0_9NOST</name>
<dbReference type="PANTHER" id="PTHR43861">
    <property type="entry name" value="TRANS-ACONITATE 2-METHYLTRANSFERASE-RELATED"/>
    <property type="match status" value="1"/>
</dbReference>
<proteinExistence type="predicted"/>
<organism evidence="2 3">
    <name type="scientific">Anabaena subtropica FACHB-260</name>
    <dbReference type="NCBI Taxonomy" id="2692884"/>
    <lineage>
        <taxon>Bacteria</taxon>
        <taxon>Bacillati</taxon>
        <taxon>Cyanobacteriota</taxon>
        <taxon>Cyanophyceae</taxon>
        <taxon>Nostocales</taxon>
        <taxon>Nostocaceae</taxon>
        <taxon>Anabaena</taxon>
    </lineage>
</organism>
<dbReference type="GO" id="GO:0008168">
    <property type="term" value="F:methyltransferase activity"/>
    <property type="evidence" value="ECO:0007669"/>
    <property type="project" value="UniProtKB-KW"/>
</dbReference>
<protein>
    <submittedName>
        <fullName evidence="2">Methyltransferase domain-containing protein</fullName>
    </submittedName>
</protein>
<dbReference type="InterPro" id="IPR013216">
    <property type="entry name" value="Methyltransf_11"/>
</dbReference>
<sequence length="236" mass="27220">MEPRKTTQFNSSRFYLEKFVREAAESLPSTAIILDAGAGNCPYKPLFSHVQYESADFCQFDSEYGEIDYVCDLTSIPVENNKYDLVICNQVIEHIPEPEATLKELYRVLKPNGQLWLSAPFFYEEHGIPYDFYRYTQFGHKYLFEKIGFEIKKIERLEGYYGTLAYQLETASKSLPANPRFYGGSFSGLIGTSVVLISRPLFKLLSFIFSWLDIKYKNVVSGYCKNYIVVAEKPNI</sequence>
<keyword evidence="2" id="KW-0489">Methyltransferase</keyword>
<evidence type="ECO:0000259" key="1">
    <source>
        <dbReference type="Pfam" id="PF08241"/>
    </source>
</evidence>
<dbReference type="CDD" id="cd02440">
    <property type="entry name" value="AdoMet_MTases"/>
    <property type="match status" value="1"/>
</dbReference>
<reference evidence="2 3" key="1">
    <citation type="journal article" date="2020" name="ISME J.">
        <title>Comparative genomics reveals insights into cyanobacterial evolution and habitat adaptation.</title>
        <authorList>
            <person name="Chen M.Y."/>
            <person name="Teng W.K."/>
            <person name="Zhao L."/>
            <person name="Hu C.X."/>
            <person name="Zhou Y.K."/>
            <person name="Han B.P."/>
            <person name="Song L.R."/>
            <person name="Shu W.S."/>
        </authorList>
    </citation>
    <scope>NUCLEOTIDE SEQUENCE [LARGE SCALE GENOMIC DNA]</scope>
    <source>
        <strain evidence="2 3">FACHB-260</strain>
    </source>
</reference>
<dbReference type="InterPro" id="IPR029063">
    <property type="entry name" value="SAM-dependent_MTases_sf"/>
</dbReference>